<comment type="caution">
    <text evidence="1">The sequence shown here is derived from an EMBL/GenBank/DDBJ whole genome shotgun (WGS) entry which is preliminary data.</text>
</comment>
<reference evidence="2" key="1">
    <citation type="journal article" date="2018" name="BMC Genomics">
        <title>Genomic insights into host adaptation between the wheat stripe rust pathogen (Puccinia striiformis f. sp. tritici) and the barley stripe rust pathogen (Puccinia striiformis f. sp. hordei).</title>
        <authorList>
            <person name="Xia C."/>
            <person name="Wang M."/>
            <person name="Yin C."/>
            <person name="Cornejo O.E."/>
            <person name="Hulbert S.H."/>
            <person name="Chen X."/>
        </authorList>
    </citation>
    <scope>NUCLEOTIDE SEQUENCE [LARGE SCALE GENOMIC DNA]</scope>
    <source>
        <strain evidence="2">93-210</strain>
    </source>
</reference>
<dbReference type="Proteomes" id="UP001060170">
    <property type="component" value="Chromosome 18"/>
</dbReference>
<protein>
    <submittedName>
        <fullName evidence="1">Uncharacterized protein</fullName>
    </submittedName>
</protein>
<accession>A0ACC0DNV8</accession>
<evidence type="ECO:0000313" key="2">
    <source>
        <dbReference type="Proteomes" id="UP001060170"/>
    </source>
</evidence>
<keyword evidence="2" id="KW-1185">Reference proteome</keyword>
<evidence type="ECO:0000313" key="1">
    <source>
        <dbReference type="EMBL" id="KAI7935526.1"/>
    </source>
</evidence>
<dbReference type="EMBL" id="CM045882">
    <property type="protein sequence ID" value="KAI7935526.1"/>
    <property type="molecule type" value="Genomic_DNA"/>
</dbReference>
<proteinExistence type="predicted"/>
<organism evidence="1 2">
    <name type="scientific">Puccinia striiformis f. sp. tritici</name>
    <dbReference type="NCBI Taxonomy" id="168172"/>
    <lineage>
        <taxon>Eukaryota</taxon>
        <taxon>Fungi</taxon>
        <taxon>Dikarya</taxon>
        <taxon>Basidiomycota</taxon>
        <taxon>Pucciniomycotina</taxon>
        <taxon>Pucciniomycetes</taxon>
        <taxon>Pucciniales</taxon>
        <taxon>Pucciniaceae</taxon>
        <taxon>Puccinia</taxon>
    </lineage>
</organism>
<sequence>MYDDKVVRQSDTGNHFFLDQKSIGQNRSKECCRLLNELGSSKSGAVTWNDELLDEWYYESMEDTYGFWGWNAFICVRSTPNDESINCQFCWECNVPTILVQTCGLVASIRVLIREQRRGRPNLLTTGLEILNSDDPSWAQESI</sequence>
<reference evidence="1 2" key="3">
    <citation type="journal article" date="2022" name="Microbiol. Spectr.">
        <title>Folding features and dynamics of 3D genome architecture in plant fungal pathogens.</title>
        <authorList>
            <person name="Xia C."/>
        </authorList>
    </citation>
    <scope>NUCLEOTIDE SEQUENCE [LARGE SCALE GENOMIC DNA]</scope>
    <source>
        <strain evidence="1 2">93-210</strain>
    </source>
</reference>
<gene>
    <name evidence="1" type="ORF">MJO28_016397</name>
</gene>
<reference evidence="2" key="2">
    <citation type="journal article" date="2018" name="Mol. Plant Microbe Interact.">
        <title>Genome sequence resources for the wheat stripe rust pathogen (Puccinia striiformis f. sp. tritici) and the barley stripe rust pathogen (Puccinia striiformis f. sp. hordei).</title>
        <authorList>
            <person name="Xia C."/>
            <person name="Wang M."/>
            <person name="Yin C."/>
            <person name="Cornejo O.E."/>
            <person name="Hulbert S.H."/>
            <person name="Chen X."/>
        </authorList>
    </citation>
    <scope>NUCLEOTIDE SEQUENCE [LARGE SCALE GENOMIC DNA]</scope>
    <source>
        <strain evidence="2">93-210</strain>
    </source>
</reference>
<name>A0ACC0DNV8_9BASI</name>